<reference evidence="2" key="1">
    <citation type="journal article" date="2020" name="Stud. Mycol.">
        <title>101 Dothideomycetes genomes: a test case for predicting lifestyles and emergence of pathogens.</title>
        <authorList>
            <person name="Haridas S."/>
            <person name="Albert R."/>
            <person name="Binder M."/>
            <person name="Bloem J."/>
            <person name="Labutti K."/>
            <person name="Salamov A."/>
            <person name="Andreopoulos B."/>
            <person name="Baker S."/>
            <person name="Barry K."/>
            <person name="Bills G."/>
            <person name="Bluhm B."/>
            <person name="Cannon C."/>
            <person name="Castanera R."/>
            <person name="Culley D."/>
            <person name="Daum C."/>
            <person name="Ezra D."/>
            <person name="Gonzalez J."/>
            <person name="Henrissat B."/>
            <person name="Kuo A."/>
            <person name="Liang C."/>
            <person name="Lipzen A."/>
            <person name="Lutzoni F."/>
            <person name="Magnuson J."/>
            <person name="Mondo S."/>
            <person name="Nolan M."/>
            <person name="Ohm R."/>
            <person name="Pangilinan J."/>
            <person name="Park H.-J."/>
            <person name="Ramirez L."/>
            <person name="Alfaro M."/>
            <person name="Sun H."/>
            <person name="Tritt A."/>
            <person name="Yoshinaga Y."/>
            <person name="Zwiers L.-H."/>
            <person name="Turgeon B."/>
            <person name="Goodwin S."/>
            <person name="Spatafora J."/>
            <person name="Crous P."/>
            <person name="Grigoriev I."/>
        </authorList>
    </citation>
    <scope>NUCLEOTIDE SEQUENCE</scope>
    <source>
        <strain evidence="2">CBS 690.94</strain>
    </source>
</reference>
<gene>
    <name evidence="2" type="ORF">P171DRAFT_213683</name>
</gene>
<sequence length="109" mass="12542">MPLKSMILFKRKNIGRKKETKSNICDVCMLVNLLVGKREGEKECGEVRSGRREEKKVQAKRAHDESKKKGIDGTSTRQIQKKVFQSSKPEPMSRPYPCFLPRPPGFCEF</sequence>
<keyword evidence="3" id="KW-1185">Reference proteome</keyword>
<feature type="compositionally biased region" description="Polar residues" evidence="1">
    <location>
        <begin position="73"/>
        <end position="88"/>
    </location>
</feature>
<organism evidence="2 3">
    <name type="scientific">Karstenula rhodostoma CBS 690.94</name>
    <dbReference type="NCBI Taxonomy" id="1392251"/>
    <lineage>
        <taxon>Eukaryota</taxon>
        <taxon>Fungi</taxon>
        <taxon>Dikarya</taxon>
        <taxon>Ascomycota</taxon>
        <taxon>Pezizomycotina</taxon>
        <taxon>Dothideomycetes</taxon>
        <taxon>Pleosporomycetidae</taxon>
        <taxon>Pleosporales</taxon>
        <taxon>Massarineae</taxon>
        <taxon>Didymosphaeriaceae</taxon>
        <taxon>Karstenula</taxon>
    </lineage>
</organism>
<feature type="compositionally biased region" description="Basic and acidic residues" evidence="1">
    <location>
        <begin position="45"/>
        <end position="71"/>
    </location>
</feature>
<name>A0A9P4UFG2_9PLEO</name>
<protein>
    <submittedName>
        <fullName evidence="2">Uncharacterized protein</fullName>
    </submittedName>
</protein>
<comment type="caution">
    <text evidence="2">The sequence shown here is derived from an EMBL/GenBank/DDBJ whole genome shotgun (WGS) entry which is preliminary data.</text>
</comment>
<evidence type="ECO:0000313" key="3">
    <source>
        <dbReference type="Proteomes" id="UP000799764"/>
    </source>
</evidence>
<dbReference type="Proteomes" id="UP000799764">
    <property type="component" value="Unassembled WGS sequence"/>
</dbReference>
<feature type="region of interest" description="Disordered" evidence="1">
    <location>
        <begin position="45"/>
        <end position="97"/>
    </location>
</feature>
<dbReference type="AlphaFoldDB" id="A0A9P4UFG2"/>
<evidence type="ECO:0000256" key="1">
    <source>
        <dbReference type="SAM" id="MobiDB-lite"/>
    </source>
</evidence>
<evidence type="ECO:0000313" key="2">
    <source>
        <dbReference type="EMBL" id="KAF2448491.1"/>
    </source>
</evidence>
<dbReference type="EMBL" id="MU001495">
    <property type="protein sequence ID" value="KAF2448491.1"/>
    <property type="molecule type" value="Genomic_DNA"/>
</dbReference>
<proteinExistence type="predicted"/>
<accession>A0A9P4UFG2</accession>